<evidence type="ECO:0000313" key="11">
    <source>
        <dbReference type="Proteomes" id="UP001529510"/>
    </source>
</evidence>
<evidence type="ECO:0000259" key="9">
    <source>
        <dbReference type="Pfam" id="PF07699"/>
    </source>
</evidence>
<keyword evidence="11" id="KW-1185">Reference proteome</keyword>
<dbReference type="Proteomes" id="UP001529510">
    <property type="component" value="Unassembled WGS sequence"/>
</dbReference>
<reference evidence="10 11" key="1">
    <citation type="submission" date="2024-05" db="EMBL/GenBank/DDBJ databases">
        <title>Genome sequencing and assembly of Indian major carp, Cirrhinus mrigala (Hamilton, 1822).</title>
        <authorList>
            <person name="Mohindra V."/>
            <person name="Chowdhury L.M."/>
            <person name="Lal K."/>
            <person name="Jena J.K."/>
        </authorList>
    </citation>
    <scope>NUCLEOTIDE SEQUENCE [LARGE SCALE GENOMIC DNA]</scope>
    <source>
        <strain evidence="10">CM1030</strain>
        <tissue evidence="10">Blood</tissue>
    </source>
</reference>
<dbReference type="Pfam" id="PF07699">
    <property type="entry name" value="Ephrin_rec_like"/>
    <property type="match status" value="1"/>
</dbReference>
<feature type="non-terminal residue" evidence="10">
    <location>
        <position position="51"/>
    </location>
</feature>
<dbReference type="GO" id="GO:0005524">
    <property type="term" value="F:ATP binding"/>
    <property type="evidence" value="ECO:0007669"/>
    <property type="project" value="UniProtKB-KW"/>
</dbReference>
<dbReference type="PANTHER" id="PTHR46877:SF12">
    <property type="entry name" value="EPHRIN TYPE-A RECEPTOR 3"/>
    <property type="match status" value="1"/>
</dbReference>
<evidence type="ECO:0000256" key="1">
    <source>
        <dbReference type="ARBA" id="ARBA00004167"/>
    </source>
</evidence>
<dbReference type="FunFam" id="2.10.50.10:FF:000001">
    <property type="entry name" value="Ephrin type-A receptor 5"/>
    <property type="match status" value="1"/>
</dbReference>
<comment type="caution">
    <text evidence="10">The sequence shown here is derived from an EMBL/GenBank/DDBJ whole genome shotgun (WGS) entry which is preliminary data.</text>
</comment>
<dbReference type="InterPro" id="IPR011641">
    <property type="entry name" value="Tyr-kin_ephrin_A/B_rcpt-like"/>
</dbReference>
<comment type="subcellular location">
    <subcellularLocation>
        <location evidence="1">Membrane</location>
        <topology evidence="1">Single-pass membrane protein</topology>
    </subcellularLocation>
</comment>
<dbReference type="PANTHER" id="PTHR46877">
    <property type="entry name" value="EPH RECEPTOR A5"/>
    <property type="match status" value="1"/>
</dbReference>
<evidence type="ECO:0000313" key="10">
    <source>
        <dbReference type="EMBL" id="KAL0183745.1"/>
    </source>
</evidence>
<protein>
    <recommendedName>
        <fullName evidence="9">Tyrosine-protein kinase ephrin type A/B receptor-like domain-containing protein</fullName>
    </recommendedName>
</protein>
<organism evidence="10 11">
    <name type="scientific">Cirrhinus mrigala</name>
    <name type="common">Mrigala</name>
    <dbReference type="NCBI Taxonomy" id="683832"/>
    <lineage>
        <taxon>Eukaryota</taxon>
        <taxon>Metazoa</taxon>
        <taxon>Chordata</taxon>
        <taxon>Craniata</taxon>
        <taxon>Vertebrata</taxon>
        <taxon>Euteleostomi</taxon>
        <taxon>Actinopterygii</taxon>
        <taxon>Neopterygii</taxon>
        <taxon>Teleostei</taxon>
        <taxon>Ostariophysi</taxon>
        <taxon>Cypriniformes</taxon>
        <taxon>Cyprinidae</taxon>
        <taxon>Labeoninae</taxon>
        <taxon>Labeonini</taxon>
        <taxon>Cirrhinus</taxon>
    </lineage>
</organism>
<proteinExistence type="predicted"/>
<evidence type="ECO:0000256" key="8">
    <source>
        <dbReference type="ARBA" id="ARBA00023170"/>
    </source>
</evidence>
<keyword evidence="3" id="KW-0677">Repeat</keyword>
<keyword evidence="7" id="KW-0472">Membrane</keyword>
<accession>A0ABD0QCY6</accession>
<dbReference type="GO" id="GO:0016020">
    <property type="term" value="C:membrane"/>
    <property type="evidence" value="ECO:0007669"/>
    <property type="project" value="UniProtKB-SubCell"/>
</dbReference>
<dbReference type="Gene3D" id="2.10.50.10">
    <property type="entry name" value="Tumor Necrosis Factor Receptor, subunit A, domain 2"/>
    <property type="match status" value="1"/>
</dbReference>
<evidence type="ECO:0000256" key="4">
    <source>
        <dbReference type="ARBA" id="ARBA00022741"/>
    </source>
</evidence>
<dbReference type="EMBL" id="JAMKFB020000009">
    <property type="protein sequence ID" value="KAL0183745.1"/>
    <property type="molecule type" value="Genomic_DNA"/>
</dbReference>
<keyword evidence="6" id="KW-1133">Transmembrane helix</keyword>
<keyword evidence="5" id="KW-0067">ATP-binding</keyword>
<feature type="non-terminal residue" evidence="10">
    <location>
        <position position="1"/>
    </location>
</feature>
<keyword evidence="2" id="KW-0812">Transmembrane</keyword>
<dbReference type="AlphaFoldDB" id="A0ABD0QCY6"/>
<name>A0ABD0QCY6_CIRMR</name>
<evidence type="ECO:0000256" key="5">
    <source>
        <dbReference type="ARBA" id="ARBA00022840"/>
    </source>
</evidence>
<evidence type="ECO:0000256" key="2">
    <source>
        <dbReference type="ARBA" id="ARBA00022692"/>
    </source>
</evidence>
<gene>
    <name evidence="10" type="ORF">M9458_019441</name>
</gene>
<evidence type="ECO:0000256" key="7">
    <source>
        <dbReference type="ARBA" id="ARBA00023136"/>
    </source>
</evidence>
<sequence length="51" mass="5612">CRPGFYKASSGNVKCSKCPPHSYTHQEGAVHCACEKNYFRAEEDPVSMACS</sequence>
<keyword evidence="8" id="KW-0675">Receptor</keyword>
<evidence type="ECO:0000256" key="3">
    <source>
        <dbReference type="ARBA" id="ARBA00022737"/>
    </source>
</evidence>
<keyword evidence="4" id="KW-0547">Nucleotide-binding</keyword>
<feature type="domain" description="Tyrosine-protein kinase ephrin type A/B receptor-like" evidence="9">
    <location>
        <begin position="1"/>
        <end position="30"/>
    </location>
</feature>
<evidence type="ECO:0000256" key="6">
    <source>
        <dbReference type="ARBA" id="ARBA00022989"/>
    </source>
</evidence>
<dbReference type="InterPro" id="IPR050449">
    <property type="entry name" value="Ephrin_rcpt_TKs"/>
</dbReference>